<keyword evidence="2" id="KW-1185">Reference proteome</keyword>
<dbReference type="AlphaFoldDB" id="A0A1J6J613"/>
<sequence length="87" mass="9901">MFAPMKTSNLSNLSTQITKCEPYGRDTKALIINCDSIRGTDSRLKLKKERGKFEKQTKLVLDETGIVSMDKVPEQSQMAMIKEFEDI</sequence>
<evidence type="ECO:0000313" key="2">
    <source>
        <dbReference type="Proteomes" id="UP000187609"/>
    </source>
</evidence>
<organism evidence="1 2">
    <name type="scientific">Nicotiana attenuata</name>
    <name type="common">Coyote tobacco</name>
    <dbReference type="NCBI Taxonomy" id="49451"/>
    <lineage>
        <taxon>Eukaryota</taxon>
        <taxon>Viridiplantae</taxon>
        <taxon>Streptophyta</taxon>
        <taxon>Embryophyta</taxon>
        <taxon>Tracheophyta</taxon>
        <taxon>Spermatophyta</taxon>
        <taxon>Magnoliopsida</taxon>
        <taxon>eudicotyledons</taxon>
        <taxon>Gunneridae</taxon>
        <taxon>Pentapetalae</taxon>
        <taxon>asterids</taxon>
        <taxon>lamiids</taxon>
        <taxon>Solanales</taxon>
        <taxon>Solanaceae</taxon>
        <taxon>Nicotianoideae</taxon>
        <taxon>Nicotianeae</taxon>
        <taxon>Nicotiana</taxon>
    </lineage>
</organism>
<protein>
    <submittedName>
        <fullName evidence="1">Uncharacterized protein</fullName>
    </submittedName>
</protein>
<proteinExistence type="predicted"/>
<name>A0A1J6J613_NICAT</name>
<reference evidence="1" key="1">
    <citation type="submission" date="2016-11" db="EMBL/GenBank/DDBJ databases">
        <title>The genome of Nicotiana attenuata.</title>
        <authorList>
            <person name="Xu S."/>
            <person name="Brockmoeller T."/>
            <person name="Gaquerel E."/>
            <person name="Navarro A."/>
            <person name="Kuhl H."/>
            <person name="Gase K."/>
            <person name="Ling Z."/>
            <person name="Zhou W."/>
            <person name="Kreitzer C."/>
            <person name="Stanke M."/>
            <person name="Tang H."/>
            <person name="Lyons E."/>
            <person name="Pandey P."/>
            <person name="Pandey S.P."/>
            <person name="Timmermann B."/>
            <person name="Baldwin I.T."/>
        </authorList>
    </citation>
    <scope>NUCLEOTIDE SEQUENCE [LARGE SCALE GENOMIC DNA]</scope>
    <source>
        <strain evidence="1">UT</strain>
    </source>
</reference>
<accession>A0A1J6J613</accession>
<dbReference type="Proteomes" id="UP000187609">
    <property type="component" value="Unassembled WGS sequence"/>
</dbReference>
<dbReference type="Gramene" id="OIT06339">
    <property type="protein sequence ID" value="OIT06339"/>
    <property type="gene ID" value="A4A49_52720"/>
</dbReference>
<gene>
    <name evidence="1" type="ORF">A4A49_52720</name>
</gene>
<comment type="caution">
    <text evidence="1">The sequence shown here is derived from an EMBL/GenBank/DDBJ whole genome shotgun (WGS) entry which is preliminary data.</text>
</comment>
<evidence type="ECO:0000313" key="1">
    <source>
        <dbReference type="EMBL" id="OIT06339.1"/>
    </source>
</evidence>
<dbReference type="EMBL" id="MJEQ01037184">
    <property type="protein sequence ID" value="OIT06339.1"/>
    <property type="molecule type" value="Genomic_DNA"/>
</dbReference>